<proteinExistence type="predicted"/>
<gene>
    <name evidence="1" type="ORF">AVDCRST_MAG90-3090</name>
</gene>
<sequence length="47" mass="4883">MESTSAAIAVLIVLTALARVVFVVVSETFVEPPLKLITKAWVAAGVA</sequence>
<dbReference type="EMBL" id="CADCUC010000649">
    <property type="protein sequence ID" value="CAA9362187.1"/>
    <property type="molecule type" value="Genomic_DNA"/>
</dbReference>
<dbReference type="AlphaFoldDB" id="A0A6J4MKG4"/>
<name>A0A6J4MKG4_9HYPH</name>
<reference evidence="1" key="1">
    <citation type="submission" date="2020-02" db="EMBL/GenBank/DDBJ databases">
        <authorList>
            <person name="Meier V. D."/>
        </authorList>
    </citation>
    <scope>NUCLEOTIDE SEQUENCE</scope>
    <source>
        <strain evidence="1">AVDCRST_MAG90</strain>
    </source>
</reference>
<accession>A0A6J4MKG4</accession>
<organism evidence="1">
    <name type="scientific">uncultured Microvirga sp</name>
    <dbReference type="NCBI Taxonomy" id="412392"/>
    <lineage>
        <taxon>Bacteria</taxon>
        <taxon>Pseudomonadati</taxon>
        <taxon>Pseudomonadota</taxon>
        <taxon>Alphaproteobacteria</taxon>
        <taxon>Hyphomicrobiales</taxon>
        <taxon>Methylobacteriaceae</taxon>
        <taxon>Microvirga</taxon>
        <taxon>environmental samples</taxon>
    </lineage>
</organism>
<evidence type="ECO:0000313" key="1">
    <source>
        <dbReference type="EMBL" id="CAA9362187.1"/>
    </source>
</evidence>
<protein>
    <submittedName>
        <fullName evidence="1">Uncharacterized protein</fullName>
    </submittedName>
</protein>